<dbReference type="Proteomes" id="UP001632038">
    <property type="component" value="Unassembled WGS sequence"/>
</dbReference>
<comment type="caution">
    <text evidence="1">The sequence shown here is derived from an EMBL/GenBank/DDBJ whole genome shotgun (WGS) entry which is preliminary data.</text>
</comment>
<proteinExistence type="predicted"/>
<keyword evidence="2" id="KW-1185">Reference proteome</keyword>
<evidence type="ECO:0000313" key="2">
    <source>
        <dbReference type="Proteomes" id="UP001632038"/>
    </source>
</evidence>
<reference evidence="2" key="1">
    <citation type="journal article" date="2024" name="IScience">
        <title>Strigolactones Initiate the Formation of Haustorium-like Structures in Castilleja.</title>
        <authorList>
            <person name="Buerger M."/>
            <person name="Peterson D."/>
            <person name="Chory J."/>
        </authorList>
    </citation>
    <scope>NUCLEOTIDE SEQUENCE [LARGE SCALE GENOMIC DNA]</scope>
</reference>
<evidence type="ECO:0000313" key="1">
    <source>
        <dbReference type="EMBL" id="KAL3648878.1"/>
    </source>
</evidence>
<protein>
    <submittedName>
        <fullName evidence="1">Uncharacterized protein</fullName>
    </submittedName>
</protein>
<organism evidence="1 2">
    <name type="scientific">Castilleja foliolosa</name>
    <dbReference type="NCBI Taxonomy" id="1961234"/>
    <lineage>
        <taxon>Eukaryota</taxon>
        <taxon>Viridiplantae</taxon>
        <taxon>Streptophyta</taxon>
        <taxon>Embryophyta</taxon>
        <taxon>Tracheophyta</taxon>
        <taxon>Spermatophyta</taxon>
        <taxon>Magnoliopsida</taxon>
        <taxon>eudicotyledons</taxon>
        <taxon>Gunneridae</taxon>
        <taxon>Pentapetalae</taxon>
        <taxon>asterids</taxon>
        <taxon>lamiids</taxon>
        <taxon>Lamiales</taxon>
        <taxon>Orobanchaceae</taxon>
        <taxon>Pedicularideae</taxon>
        <taxon>Castillejinae</taxon>
        <taxon>Castilleja</taxon>
    </lineage>
</organism>
<dbReference type="AlphaFoldDB" id="A0ABD3E2Z3"/>
<sequence>MVDARRCWATKDLRGAAAVNRGLMAFDLAPIGEWSFSVRLPYIGPQINLDMQRLY</sequence>
<dbReference type="EMBL" id="JAVIJP010000007">
    <property type="protein sequence ID" value="KAL3648878.1"/>
    <property type="molecule type" value="Genomic_DNA"/>
</dbReference>
<gene>
    <name evidence="1" type="ORF">CASFOL_005281</name>
</gene>
<name>A0ABD3E2Z3_9LAMI</name>
<accession>A0ABD3E2Z3</accession>